<dbReference type="EMBL" id="MU003693">
    <property type="protein sequence ID" value="KAF2815629.1"/>
    <property type="molecule type" value="Genomic_DNA"/>
</dbReference>
<feature type="compositionally biased region" description="Low complexity" evidence="1">
    <location>
        <begin position="476"/>
        <end position="494"/>
    </location>
</feature>
<keyword evidence="2" id="KW-0812">Transmembrane</keyword>
<dbReference type="Proteomes" id="UP000504636">
    <property type="component" value="Unplaced"/>
</dbReference>
<dbReference type="GeneID" id="54464144"/>
<evidence type="ECO:0000256" key="1">
    <source>
        <dbReference type="SAM" id="MobiDB-lite"/>
    </source>
</evidence>
<reference evidence="5" key="3">
    <citation type="submission" date="2025-04" db="UniProtKB">
        <authorList>
            <consortium name="RefSeq"/>
        </authorList>
    </citation>
    <scope>IDENTIFICATION</scope>
    <source>
        <strain evidence="5">CBS 304.34</strain>
    </source>
</reference>
<evidence type="ECO:0000256" key="2">
    <source>
        <dbReference type="SAM" id="Phobius"/>
    </source>
</evidence>
<feature type="region of interest" description="Disordered" evidence="1">
    <location>
        <begin position="397"/>
        <end position="429"/>
    </location>
</feature>
<feature type="region of interest" description="Disordered" evidence="1">
    <location>
        <begin position="443"/>
        <end position="512"/>
    </location>
</feature>
<gene>
    <name evidence="3 5" type="ORF">BDZ99DRAFT_493632</name>
</gene>
<feature type="transmembrane region" description="Helical" evidence="2">
    <location>
        <begin position="367"/>
        <end position="388"/>
    </location>
</feature>
<dbReference type="AlphaFoldDB" id="A0A6A6Z4G6"/>
<protein>
    <submittedName>
        <fullName evidence="3 5">Uncharacterized protein</fullName>
    </submittedName>
</protein>
<feature type="compositionally biased region" description="Polar residues" evidence="1">
    <location>
        <begin position="26"/>
        <end position="37"/>
    </location>
</feature>
<reference evidence="3 5" key="1">
    <citation type="journal article" date="2020" name="Stud. Mycol.">
        <title>101 Dothideomycetes genomes: a test case for predicting lifestyles and emergence of pathogens.</title>
        <authorList>
            <person name="Haridas S."/>
            <person name="Albert R."/>
            <person name="Binder M."/>
            <person name="Bloem J."/>
            <person name="Labutti K."/>
            <person name="Salamov A."/>
            <person name="Andreopoulos B."/>
            <person name="Baker S."/>
            <person name="Barry K."/>
            <person name="Bills G."/>
            <person name="Bluhm B."/>
            <person name="Cannon C."/>
            <person name="Castanera R."/>
            <person name="Culley D."/>
            <person name="Daum C."/>
            <person name="Ezra D."/>
            <person name="Gonzalez J."/>
            <person name="Henrissat B."/>
            <person name="Kuo A."/>
            <person name="Liang C."/>
            <person name="Lipzen A."/>
            <person name="Lutzoni F."/>
            <person name="Magnuson J."/>
            <person name="Mondo S."/>
            <person name="Nolan M."/>
            <person name="Ohm R."/>
            <person name="Pangilinan J."/>
            <person name="Park H.-J."/>
            <person name="Ramirez L."/>
            <person name="Alfaro M."/>
            <person name="Sun H."/>
            <person name="Tritt A."/>
            <person name="Yoshinaga Y."/>
            <person name="Zwiers L.-H."/>
            <person name="Turgeon B."/>
            <person name="Goodwin S."/>
            <person name="Spatafora J."/>
            <person name="Crous P."/>
            <person name="Grigoriev I."/>
        </authorList>
    </citation>
    <scope>NUCLEOTIDE SEQUENCE</scope>
    <source>
        <strain evidence="3 5">CBS 304.34</strain>
    </source>
</reference>
<sequence>MVPRGIVVPTPSAVPSTPSVPQQSSEGLATVNTNPDTLKSRHWENHRPYEAFTQQTVLQEMESAMWGIRPPGHGDEATHRKSRYPQTTQLQGFVTISVPTATIAQHRGIGGDDYEPQQQVTRVKQTTVWHTKTETQTRFLGCEHARHPHASWRDGCGDSAVESAMSVLDGSKIGQTNVNVLVHDADGEVNSADIWKINIDRRGIPATPITRGSEGEDLWGTAQTVTTSTPATPSLATQDFNAGLIANSKHEQDTTKVQTRSPLSAAAVVPGIPKHLTTLSSSLPPPSLTHQGASKMYTGRVSQEIDPLLLELLNPIASPTPTITQPPTLSPSLNRWNRVPSFEAEWADNATAPWEFGFDLPGVPAPLVWLLFLGLVLGLLGSAVVYLVNFPPAFLSRTPSRKGDDEHGRGRYQGFENGSLMTEPPPSAVSTVREFECGAAVQRRTRAARDVESGTDGASPSDHSHSKFRGESPTGRTPLLRSGSSSPRSAYTSSPSPPRSPPRNRPQKNYQEKRKQEILLSPLGTHFPAAETAAIPLVPLSLPPRDRTAQKMRAERRPQPLNLNLHPHTEPGGQQAIPRLRTSDEWIAARAAFASSPDMPHPQLHPLHTPISNESDIEAQTPSAQRTPLMKKNRSGFGLAAYLPSAMSLPASPAVRWSNGGAGAWLESIDGAVGRVVERVARFTADEGGEGGLVLPVTRG</sequence>
<feature type="region of interest" description="Disordered" evidence="1">
    <location>
        <begin position="1"/>
        <end position="41"/>
    </location>
</feature>
<keyword evidence="2" id="KW-0472">Membrane</keyword>
<name>A0A6A6Z4G6_9PEZI</name>
<organism evidence="3">
    <name type="scientific">Mytilinidion resinicola</name>
    <dbReference type="NCBI Taxonomy" id="574789"/>
    <lineage>
        <taxon>Eukaryota</taxon>
        <taxon>Fungi</taxon>
        <taxon>Dikarya</taxon>
        <taxon>Ascomycota</taxon>
        <taxon>Pezizomycotina</taxon>
        <taxon>Dothideomycetes</taxon>
        <taxon>Pleosporomycetidae</taxon>
        <taxon>Mytilinidiales</taxon>
        <taxon>Mytilinidiaceae</taxon>
        <taxon>Mytilinidion</taxon>
    </lineage>
</organism>
<accession>A0A6A6Z4G6</accession>
<dbReference type="OrthoDB" id="3797705at2759"/>
<feature type="compositionally biased region" description="Low complexity" evidence="1">
    <location>
        <begin position="7"/>
        <end position="25"/>
    </location>
</feature>
<keyword evidence="4" id="KW-1185">Reference proteome</keyword>
<reference evidence="5" key="2">
    <citation type="submission" date="2020-04" db="EMBL/GenBank/DDBJ databases">
        <authorList>
            <consortium name="NCBI Genome Project"/>
        </authorList>
    </citation>
    <scope>NUCLEOTIDE SEQUENCE</scope>
    <source>
        <strain evidence="5">CBS 304.34</strain>
    </source>
</reference>
<evidence type="ECO:0000313" key="5">
    <source>
        <dbReference type="RefSeq" id="XP_033582593.1"/>
    </source>
</evidence>
<evidence type="ECO:0000313" key="3">
    <source>
        <dbReference type="EMBL" id="KAF2815629.1"/>
    </source>
</evidence>
<evidence type="ECO:0000313" key="4">
    <source>
        <dbReference type="Proteomes" id="UP000504636"/>
    </source>
</evidence>
<keyword evidence="2" id="KW-1133">Transmembrane helix</keyword>
<dbReference type="RefSeq" id="XP_033582593.1">
    <property type="nucleotide sequence ID" value="XM_033723251.1"/>
</dbReference>
<feature type="compositionally biased region" description="Pro residues" evidence="1">
    <location>
        <begin position="495"/>
        <end position="504"/>
    </location>
</feature>
<proteinExistence type="predicted"/>